<evidence type="ECO:0000256" key="2">
    <source>
        <dbReference type="ARBA" id="ARBA00023125"/>
    </source>
</evidence>
<dbReference type="EMBL" id="JACHBR010000001">
    <property type="protein sequence ID" value="MBB5625672.1"/>
    <property type="molecule type" value="Genomic_DNA"/>
</dbReference>
<protein>
    <submittedName>
        <fullName evidence="6">AcrR family transcriptional regulator</fullName>
    </submittedName>
</protein>
<dbReference type="InterPro" id="IPR050109">
    <property type="entry name" value="HTH-type_TetR-like_transc_reg"/>
</dbReference>
<accession>A0A7W9DNT2</accession>
<reference evidence="6 7" key="1">
    <citation type="submission" date="2020-08" db="EMBL/GenBank/DDBJ databases">
        <title>Sequencing the genomes of 1000 actinobacteria strains.</title>
        <authorList>
            <person name="Klenk H.-P."/>
        </authorList>
    </citation>
    <scope>NUCLEOTIDE SEQUENCE [LARGE SCALE GENOMIC DNA]</scope>
    <source>
        <strain evidence="6 7">DSM 45790</strain>
    </source>
</reference>
<dbReference type="GO" id="GO:0003700">
    <property type="term" value="F:DNA-binding transcription factor activity"/>
    <property type="evidence" value="ECO:0007669"/>
    <property type="project" value="TreeGrafter"/>
</dbReference>
<organism evidence="6 7">
    <name type="scientific">Sphaerisporangium krabiense</name>
    <dbReference type="NCBI Taxonomy" id="763782"/>
    <lineage>
        <taxon>Bacteria</taxon>
        <taxon>Bacillati</taxon>
        <taxon>Actinomycetota</taxon>
        <taxon>Actinomycetes</taxon>
        <taxon>Streptosporangiales</taxon>
        <taxon>Streptosporangiaceae</taxon>
        <taxon>Sphaerisporangium</taxon>
    </lineage>
</organism>
<dbReference type="Proteomes" id="UP000588112">
    <property type="component" value="Unassembled WGS sequence"/>
</dbReference>
<keyword evidence="3" id="KW-0804">Transcription</keyword>
<dbReference type="PANTHER" id="PTHR30055">
    <property type="entry name" value="HTH-TYPE TRANSCRIPTIONAL REGULATOR RUTR"/>
    <property type="match status" value="1"/>
</dbReference>
<dbReference type="PROSITE" id="PS01081">
    <property type="entry name" value="HTH_TETR_1"/>
    <property type="match status" value="1"/>
</dbReference>
<comment type="caution">
    <text evidence="6">The sequence shown here is derived from an EMBL/GenBank/DDBJ whole genome shotgun (WGS) entry which is preliminary data.</text>
</comment>
<dbReference type="Pfam" id="PF00440">
    <property type="entry name" value="TetR_N"/>
    <property type="match status" value="1"/>
</dbReference>
<dbReference type="PRINTS" id="PR00455">
    <property type="entry name" value="HTHTETR"/>
</dbReference>
<dbReference type="InterPro" id="IPR009057">
    <property type="entry name" value="Homeodomain-like_sf"/>
</dbReference>
<dbReference type="PROSITE" id="PS50977">
    <property type="entry name" value="HTH_TETR_2"/>
    <property type="match status" value="1"/>
</dbReference>
<dbReference type="InterPro" id="IPR036271">
    <property type="entry name" value="Tet_transcr_reg_TetR-rel_C_sf"/>
</dbReference>
<evidence type="ECO:0000259" key="5">
    <source>
        <dbReference type="PROSITE" id="PS50977"/>
    </source>
</evidence>
<evidence type="ECO:0000313" key="7">
    <source>
        <dbReference type="Proteomes" id="UP000588112"/>
    </source>
</evidence>
<keyword evidence="7" id="KW-1185">Reference proteome</keyword>
<evidence type="ECO:0000313" key="6">
    <source>
        <dbReference type="EMBL" id="MBB5625672.1"/>
    </source>
</evidence>
<dbReference type="RefSeq" id="WP_184609065.1">
    <property type="nucleotide sequence ID" value="NZ_BOOS01000023.1"/>
</dbReference>
<name>A0A7W9DNT2_9ACTN</name>
<dbReference type="InterPro" id="IPR001647">
    <property type="entry name" value="HTH_TetR"/>
</dbReference>
<dbReference type="InterPro" id="IPR023772">
    <property type="entry name" value="DNA-bd_HTH_TetR-type_CS"/>
</dbReference>
<dbReference type="PANTHER" id="PTHR30055:SF234">
    <property type="entry name" value="HTH-TYPE TRANSCRIPTIONAL REGULATOR BETI"/>
    <property type="match status" value="1"/>
</dbReference>
<gene>
    <name evidence="6" type="ORF">BJ981_001371</name>
</gene>
<feature type="domain" description="HTH tetR-type" evidence="5">
    <location>
        <begin position="10"/>
        <end position="70"/>
    </location>
</feature>
<dbReference type="AlphaFoldDB" id="A0A7W9DNT2"/>
<evidence type="ECO:0000256" key="4">
    <source>
        <dbReference type="PROSITE-ProRule" id="PRU00335"/>
    </source>
</evidence>
<dbReference type="GO" id="GO:0000976">
    <property type="term" value="F:transcription cis-regulatory region binding"/>
    <property type="evidence" value="ECO:0007669"/>
    <property type="project" value="TreeGrafter"/>
</dbReference>
<dbReference type="SUPFAM" id="SSF46689">
    <property type="entry name" value="Homeodomain-like"/>
    <property type="match status" value="1"/>
</dbReference>
<dbReference type="InterPro" id="IPR039536">
    <property type="entry name" value="TetR_C_Proteobacteria"/>
</dbReference>
<dbReference type="SUPFAM" id="SSF48498">
    <property type="entry name" value="Tetracyclin repressor-like, C-terminal domain"/>
    <property type="match status" value="1"/>
</dbReference>
<feature type="DNA-binding region" description="H-T-H motif" evidence="4">
    <location>
        <begin position="33"/>
        <end position="52"/>
    </location>
</feature>
<keyword evidence="1" id="KW-0805">Transcription regulation</keyword>
<sequence>MPQRPTASGARTRQRILDAAEQLMRTVGIARATTKEIARAAGISEAALYRHFSGKEEMFVKVLEERLPGLSTLIANLAQDPGERTTEECLAEIARTATLFYEASTPIAAPLFAEPALLERHREGLRKLGAGPHRPLDTLAGYLRSLREAGRVRADADPDAAAALLLGACYQRAQLTLLAGEESPPASVDAFATSLARTLLDGIR</sequence>
<dbReference type="Pfam" id="PF14246">
    <property type="entry name" value="TetR_C_7"/>
    <property type="match status" value="1"/>
</dbReference>
<dbReference type="Gene3D" id="1.10.357.10">
    <property type="entry name" value="Tetracycline Repressor, domain 2"/>
    <property type="match status" value="1"/>
</dbReference>
<evidence type="ECO:0000256" key="1">
    <source>
        <dbReference type="ARBA" id="ARBA00023015"/>
    </source>
</evidence>
<keyword evidence="2 4" id="KW-0238">DNA-binding</keyword>
<evidence type="ECO:0000256" key="3">
    <source>
        <dbReference type="ARBA" id="ARBA00023163"/>
    </source>
</evidence>
<proteinExistence type="predicted"/>